<dbReference type="InParanoid" id="Q6L258"/>
<dbReference type="HOGENOM" id="CLU_2613769_0_0_2"/>
<dbReference type="InterPro" id="IPR036388">
    <property type="entry name" value="WH-like_DNA-bd_sf"/>
</dbReference>
<dbReference type="SUPFAM" id="SSF46785">
    <property type="entry name" value="Winged helix' DNA-binding domain"/>
    <property type="match status" value="1"/>
</dbReference>
<dbReference type="RefSeq" id="WP_011177160.1">
    <property type="nucleotide sequence ID" value="NC_005877.1"/>
</dbReference>
<dbReference type="EMBL" id="AE017261">
    <property type="protein sequence ID" value="AAT42944.1"/>
    <property type="molecule type" value="Genomic_DNA"/>
</dbReference>
<dbReference type="GeneID" id="2845138"/>
<gene>
    <name evidence="1" type="ordered locus">PTO0359</name>
</gene>
<dbReference type="PaxDb" id="263820-PTO0359"/>
<dbReference type="InterPro" id="IPR036390">
    <property type="entry name" value="WH_DNA-bd_sf"/>
</dbReference>
<dbReference type="Proteomes" id="UP000000438">
    <property type="component" value="Chromosome"/>
</dbReference>
<sequence>MKERIQIEYSLNDDEYEILSILEKFGVPITVHQIHVILKFRKKEISPMKIWFILNSLTVLGLVKKYRKNSRIYEYEKA</sequence>
<protein>
    <recommendedName>
        <fullName evidence="3">MarR family transcriptional regulator</fullName>
    </recommendedName>
</protein>
<evidence type="ECO:0000313" key="2">
    <source>
        <dbReference type="Proteomes" id="UP000000438"/>
    </source>
</evidence>
<dbReference type="AlphaFoldDB" id="Q6L258"/>
<dbReference type="STRING" id="263820.PTO0359"/>
<reference evidence="1 2" key="1">
    <citation type="journal article" date="2004" name="Proc. Natl. Acad. Sci. U.S.A.">
        <title>Genome sequence of Picrophilus torridus and its implications for life around pH 0.</title>
        <authorList>
            <person name="Futterer O."/>
            <person name="Angelov A."/>
            <person name="Liesegang H."/>
            <person name="Gottschalk G."/>
            <person name="Schleper C."/>
            <person name="Schepers B."/>
            <person name="Dock C."/>
            <person name="Antranikian G."/>
            <person name="Liebl W."/>
        </authorList>
    </citation>
    <scope>NUCLEOTIDE SEQUENCE [LARGE SCALE GENOMIC DNA]</scope>
    <source>
        <strain evidence="2">ATCC 700027 / DSM 9790 / JCM 10055 / NBRC 100828</strain>
    </source>
</reference>
<accession>Q6L258</accession>
<proteinExistence type="predicted"/>
<dbReference type="KEGG" id="pto:PTO0359"/>
<dbReference type="Gene3D" id="1.10.10.10">
    <property type="entry name" value="Winged helix-like DNA-binding domain superfamily/Winged helix DNA-binding domain"/>
    <property type="match status" value="1"/>
</dbReference>
<evidence type="ECO:0008006" key="3">
    <source>
        <dbReference type="Google" id="ProtNLM"/>
    </source>
</evidence>
<organism evidence="1 2">
    <name type="scientific">Picrophilus torridus (strain ATCC 700027 / DSM 9790 / JCM 10055 / NBRC 100828 / KAW 2/3)</name>
    <dbReference type="NCBI Taxonomy" id="1122961"/>
    <lineage>
        <taxon>Archaea</taxon>
        <taxon>Methanobacteriati</taxon>
        <taxon>Thermoplasmatota</taxon>
        <taxon>Thermoplasmata</taxon>
        <taxon>Thermoplasmatales</taxon>
        <taxon>Picrophilaceae</taxon>
        <taxon>Picrophilus</taxon>
    </lineage>
</organism>
<evidence type="ECO:0000313" key="1">
    <source>
        <dbReference type="EMBL" id="AAT42944.1"/>
    </source>
</evidence>
<name>Q6L258_PICTO</name>